<evidence type="ECO:0000313" key="3">
    <source>
        <dbReference type="EMBL" id="ORY60665.1"/>
    </source>
</evidence>
<dbReference type="AlphaFoldDB" id="A0A1Y2DPS2"/>
<dbReference type="RefSeq" id="XP_040712892.1">
    <property type="nucleotide sequence ID" value="XM_040860792.1"/>
</dbReference>
<reference evidence="3 4" key="1">
    <citation type="submission" date="2016-07" db="EMBL/GenBank/DDBJ databases">
        <title>Pervasive Adenine N6-methylation of Active Genes in Fungi.</title>
        <authorList>
            <consortium name="DOE Joint Genome Institute"/>
            <person name="Mondo S.J."/>
            <person name="Dannebaum R.O."/>
            <person name="Kuo R.C."/>
            <person name="Labutti K."/>
            <person name="Haridas S."/>
            <person name="Kuo A."/>
            <person name="Salamov A."/>
            <person name="Ahrendt S.R."/>
            <person name="Lipzen A."/>
            <person name="Sullivan W."/>
            <person name="Andreopoulos W.B."/>
            <person name="Clum A."/>
            <person name="Lindquist E."/>
            <person name="Daum C."/>
            <person name="Ramamoorthy G.K."/>
            <person name="Gryganskyi A."/>
            <person name="Culley D."/>
            <person name="Magnuson J.K."/>
            <person name="James T.Y."/>
            <person name="O'Malley M.A."/>
            <person name="Stajich J.E."/>
            <person name="Spatafora J.W."/>
            <person name="Visel A."/>
            <person name="Grigoriev I.V."/>
        </authorList>
    </citation>
    <scope>NUCLEOTIDE SEQUENCE [LARGE SCALE GENOMIC DNA]</scope>
    <source>
        <strain evidence="3 4">CBS 129021</strain>
    </source>
</reference>
<feature type="transmembrane region" description="Helical" evidence="2">
    <location>
        <begin position="73"/>
        <end position="96"/>
    </location>
</feature>
<accession>A0A1Y2DPS2</accession>
<keyword evidence="2" id="KW-0812">Transmembrane</keyword>
<keyword evidence="2" id="KW-0472">Membrane</keyword>
<evidence type="ECO:0000256" key="2">
    <source>
        <dbReference type="SAM" id="Phobius"/>
    </source>
</evidence>
<keyword evidence="4" id="KW-1185">Reference proteome</keyword>
<dbReference type="Proteomes" id="UP000193689">
    <property type="component" value="Unassembled WGS sequence"/>
</dbReference>
<organism evidence="3 4">
    <name type="scientific">Pseudomassariella vexata</name>
    <dbReference type="NCBI Taxonomy" id="1141098"/>
    <lineage>
        <taxon>Eukaryota</taxon>
        <taxon>Fungi</taxon>
        <taxon>Dikarya</taxon>
        <taxon>Ascomycota</taxon>
        <taxon>Pezizomycotina</taxon>
        <taxon>Sordariomycetes</taxon>
        <taxon>Xylariomycetidae</taxon>
        <taxon>Amphisphaeriales</taxon>
        <taxon>Pseudomassariaceae</taxon>
        <taxon>Pseudomassariella</taxon>
    </lineage>
</organism>
<evidence type="ECO:0008006" key="5">
    <source>
        <dbReference type="Google" id="ProtNLM"/>
    </source>
</evidence>
<name>A0A1Y2DPS2_9PEZI</name>
<evidence type="ECO:0000313" key="4">
    <source>
        <dbReference type="Proteomes" id="UP000193689"/>
    </source>
</evidence>
<feature type="region of interest" description="Disordered" evidence="1">
    <location>
        <begin position="46"/>
        <end position="66"/>
    </location>
</feature>
<evidence type="ECO:0000256" key="1">
    <source>
        <dbReference type="SAM" id="MobiDB-lite"/>
    </source>
</evidence>
<dbReference type="OrthoDB" id="4776931at2759"/>
<gene>
    <name evidence="3" type="ORF">BCR38DRAFT_44210</name>
</gene>
<comment type="caution">
    <text evidence="3">The sequence shown here is derived from an EMBL/GenBank/DDBJ whole genome shotgun (WGS) entry which is preliminary data.</text>
</comment>
<sequence>MLALTLVLRPAVTAQPDVARRQVIITQTITYAQSTLTTVVTLGNGDNDDTATDTPRPSTGAGSSSGGLTQQQIGIILGCCLGVLVLILVIWFCCAFGRHRAYATSSTSSSHDSFMSSYISDVDGPPLPRPTRWPQWQSIPPPVVPDYRARPLNPRWMANQRASTTHVRR</sequence>
<protein>
    <recommendedName>
        <fullName evidence="5">Mid2 domain-containing protein</fullName>
    </recommendedName>
</protein>
<keyword evidence="2" id="KW-1133">Transmembrane helix</keyword>
<proteinExistence type="predicted"/>
<dbReference type="InParanoid" id="A0A1Y2DPS2"/>
<dbReference type="EMBL" id="MCFJ01000011">
    <property type="protein sequence ID" value="ORY60665.1"/>
    <property type="molecule type" value="Genomic_DNA"/>
</dbReference>
<dbReference type="GeneID" id="63777004"/>